<dbReference type="Pfam" id="PF12341">
    <property type="entry name" value="Mcl1_mid"/>
    <property type="match status" value="1"/>
</dbReference>
<reference evidence="2" key="1">
    <citation type="journal article" date="2010" name="Science">
        <title>Plasticity of animal genome architecture unmasked by rapid evolution of a pelagic tunicate.</title>
        <authorList>
            <person name="Denoeud F."/>
            <person name="Henriet S."/>
            <person name="Mungpakdee S."/>
            <person name="Aury J.M."/>
            <person name="Da Silva C."/>
            <person name="Brinkmann H."/>
            <person name="Mikhaleva J."/>
            <person name="Olsen L.C."/>
            <person name="Jubin C."/>
            <person name="Canestro C."/>
            <person name="Bouquet J.M."/>
            <person name="Danks G."/>
            <person name="Poulain J."/>
            <person name="Campsteijn C."/>
            <person name="Adamski M."/>
            <person name="Cross I."/>
            <person name="Yadetie F."/>
            <person name="Muffato M."/>
            <person name="Louis A."/>
            <person name="Butcher S."/>
            <person name="Tsagkogeorga G."/>
            <person name="Konrad A."/>
            <person name="Singh S."/>
            <person name="Jensen M.F."/>
            <person name="Cong E.H."/>
            <person name="Eikeseth-Otteraa H."/>
            <person name="Noel B."/>
            <person name="Anthouard V."/>
            <person name="Porcel B.M."/>
            <person name="Kachouri-Lafond R."/>
            <person name="Nishino A."/>
            <person name="Ugolini M."/>
            <person name="Chourrout P."/>
            <person name="Nishida H."/>
            <person name="Aasland R."/>
            <person name="Huzurbazar S."/>
            <person name="Westhof E."/>
            <person name="Delsuc F."/>
            <person name="Lehrach H."/>
            <person name="Reinhardt R."/>
            <person name="Weissenbach J."/>
            <person name="Roy S.W."/>
            <person name="Artiguenave F."/>
            <person name="Postlethwait J.H."/>
            <person name="Manak J.R."/>
            <person name="Thompson E.M."/>
            <person name="Jaillon O."/>
            <person name="Du Pasquier L."/>
            <person name="Boudinot P."/>
            <person name="Liberles D.A."/>
            <person name="Volff J.N."/>
            <person name="Philippe H."/>
            <person name="Lenhard B."/>
            <person name="Roest Crollius H."/>
            <person name="Wincker P."/>
            <person name="Chourrout D."/>
        </authorList>
    </citation>
    <scope>NUCLEOTIDE SEQUENCE [LARGE SCALE GENOMIC DNA]</scope>
</reference>
<dbReference type="PANTHER" id="PTHR19932">
    <property type="entry name" value="WD REPEAT AND HMG-BOX DNA BINDING PROTEIN"/>
    <property type="match status" value="1"/>
</dbReference>
<dbReference type="EMBL" id="FN654705">
    <property type="protein sequence ID" value="CBY35982.1"/>
    <property type="molecule type" value="Genomic_DNA"/>
</dbReference>
<dbReference type="Proteomes" id="UP000011014">
    <property type="component" value="Unassembled WGS sequence"/>
</dbReference>
<protein>
    <recommendedName>
        <fullName evidence="1">WDHD1/CFT4 second beta-propeller domain-containing protein</fullName>
    </recommendedName>
</protein>
<dbReference type="GO" id="GO:0006261">
    <property type="term" value="P:DNA-templated DNA replication"/>
    <property type="evidence" value="ECO:0007669"/>
    <property type="project" value="TreeGrafter"/>
</dbReference>
<organism evidence="2">
    <name type="scientific">Oikopleura dioica</name>
    <name type="common">Tunicate</name>
    <dbReference type="NCBI Taxonomy" id="34765"/>
    <lineage>
        <taxon>Eukaryota</taxon>
        <taxon>Metazoa</taxon>
        <taxon>Chordata</taxon>
        <taxon>Tunicata</taxon>
        <taxon>Appendicularia</taxon>
        <taxon>Copelata</taxon>
        <taxon>Oikopleuridae</taxon>
        <taxon>Oikopleura</taxon>
    </lineage>
</organism>
<dbReference type="GO" id="GO:0006281">
    <property type="term" value="P:DNA repair"/>
    <property type="evidence" value="ECO:0007669"/>
    <property type="project" value="TreeGrafter"/>
</dbReference>
<name>E4YKH1_OIKDI</name>
<proteinExistence type="predicted"/>
<dbReference type="AlphaFoldDB" id="E4YKH1"/>
<dbReference type="InterPro" id="IPR022100">
    <property type="entry name" value="WDHD1/CFT4_beta-prop_2nd"/>
</dbReference>
<dbReference type="GO" id="GO:0043596">
    <property type="term" value="C:nuclear replication fork"/>
    <property type="evidence" value="ECO:0007669"/>
    <property type="project" value="TreeGrafter"/>
</dbReference>
<gene>
    <name evidence="2" type="ORF">GSOID_T00028458001</name>
</gene>
<dbReference type="GO" id="GO:0000278">
    <property type="term" value="P:mitotic cell cycle"/>
    <property type="evidence" value="ECO:0007669"/>
    <property type="project" value="TreeGrafter"/>
</dbReference>
<sequence>MRYLCWNSTGIIKGIIDDQCGISSIIVDFHDITVHHSIQIANQNDFVLGDLSERAIVLASKGEFEGDEKKKSIVKVMNFKSCWDKNREWQLELPRKEIAECVCASTDTVAVATSERYIRMFSHGGAQMKLLSVPGQIVTLSANLEQLFYIYHRAQGFEGEQYLSCGTISSKRSNKKRGPQPLPQEIGLSSGSQLSCAGFTDDGLNITGTIYSLQARGYSSDAQMEELVQKWITKGTLKLLLGATIRKTTRARSSTKFNCFGCRKLLFYAFWSPNNSFQFFQFRFDFRPS</sequence>
<evidence type="ECO:0000259" key="1">
    <source>
        <dbReference type="Pfam" id="PF12341"/>
    </source>
</evidence>
<evidence type="ECO:0000313" key="2">
    <source>
        <dbReference type="EMBL" id="CBY35982.1"/>
    </source>
</evidence>
<feature type="domain" description="WDHD1/CFT4 second beta-propeller" evidence="1">
    <location>
        <begin position="2"/>
        <end position="232"/>
    </location>
</feature>
<accession>E4YKH1</accession>
<dbReference type="GO" id="GO:0003682">
    <property type="term" value="F:chromatin binding"/>
    <property type="evidence" value="ECO:0007669"/>
    <property type="project" value="TreeGrafter"/>
</dbReference>
<dbReference type="PANTHER" id="PTHR19932:SF10">
    <property type="entry name" value="WD REPEAT AND HMG-BOX DNA-BINDING PROTEIN 1"/>
    <property type="match status" value="1"/>
</dbReference>